<sequence>MFLANKDVLCHIAPGPPLRAPELFIIRASSSLTSIKTISASCPKQLATYYSRISRTSCPCGSSSSASKSLVLYSLLTSGPSLIGAFKQTKLY</sequence>
<name>A0A8T9BRD3_9HELO</name>
<proteinExistence type="predicted"/>
<accession>A0A8T9BRD3</accession>
<dbReference type="Proteomes" id="UP000469558">
    <property type="component" value="Unassembled WGS sequence"/>
</dbReference>
<dbReference type="AlphaFoldDB" id="A0A8T9BRD3"/>
<reference evidence="1 2" key="1">
    <citation type="submission" date="2018-05" db="EMBL/GenBank/DDBJ databases">
        <title>Genome sequencing and assembly of the regulated plant pathogen Lachnellula willkommii and related sister species for the development of diagnostic species identification markers.</title>
        <authorList>
            <person name="Giroux E."/>
            <person name="Bilodeau G."/>
        </authorList>
    </citation>
    <scope>NUCLEOTIDE SEQUENCE [LARGE SCALE GENOMIC DNA]</scope>
    <source>
        <strain evidence="1 2">CBS 268.59</strain>
    </source>
</reference>
<dbReference type="EMBL" id="QGMK01003092">
    <property type="protein sequence ID" value="TVY54310.1"/>
    <property type="molecule type" value="Genomic_DNA"/>
</dbReference>
<keyword evidence="2" id="KW-1185">Reference proteome</keyword>
<evidence type="ECO:0000313" key="1">
    <source>
        <dbReference type="EMBL" id="TVY54310.1"/>
    </source>
</evidence>
<comment type="caution">
    <text evidence="1">The sequence shown here is derived from an EMBL/GenBank/DDBJ whole genome shotgun (WGS) entry which is preliminary data.</text>
</comment>
<protein>
    <submittedName>
        <fullName evidence="1">Uncharacterized protein</fullName>
    </submittedName>
</protein>
<organism evidence="1 2">
    <name type="scientific">Lachnellula suecica</name>
    <dbReference type="NCBI Taxonomy" id="602035"/>
    <lineage>
        <taxon>Eukaryota</taxon>
        <taxon>Fungi</taxon>
        <taxon>Dikarya</taxon>
        <taxon>Ascomycota</taxon>
        <taxon>Pezizomycotina</taxon>
        <taxon>Leotiomycetes</taxon>
        <taxon>Helotiales</taxon>
        <taxon>Lachnaceae</taxon>
        <taxon>Lachnellula</taxon>
    </lineage>
</organism>
<gene>
    <name evidence="1" type="ORF">LSUE1_G009056</name>
</gene>
<evidence type="ECO:0000313" key="2">
    <source>
        <dbReference type="Proteomes" id="UP000469558"/>
    </source>
</evidence>